<protein>
    <recommendedName>
        <fullName evidence="3">Flagellar protein FlgN</fullName>
    </recommendedName>
</protein>
<accession>A0A174K2P1</accession>
<sequence length="158" mass="18974">MEMLDEMRKLLHEKKACFLQYEEETSRIASQEYREAEEFEAGIAARQRLIEEIDGIDERMRAMKHFSPEGRRLYEISKNRWDFRTLNEEEQALFSEGQEIFRVISRIQELEPGARAEMERVRDLLQEKIRKNNTNTKFTGYLKQMDQGAKGMLYNQKR</sequence>
<name>A0A174K2P1_9FIRM</name>
<evidence type="ECO:0000313" key="1">
    <source>
        <dbReference type="EMBL" id="CUP06292.1"/>
    </source>
</evidence>
<dbReference type="AlphaFoldDB" id="A0A174K2P1"/>
<evidence type="ECO:0000313" key="2">
    <source>
        <dbReference type="Proteomes" id="UP000095651"/>
    </source>
</evidence>
<reference evidence="1 2" key="1">
    <citation type="submission" date="2015-09" db="EMBL/GenBank/DDBJ databases">
        <authorList>
            <consortium name="Pathogen Informatics"/>
        </authorList>
    </citation>
    <scope>NUCLEOTIDE SEQUENCE [LARGE SCALE GENOMIC DNA]</scope>
    <source>
        <strain evidence="1 2">2789STDY5608850</strain>
    </source>
</reference>
<organism evidence="1 2">
    <name type="scientific">Hungatella hathewayi</name>
    <dbReference type="NCBI Taxonomy" id="154046"/>
    <lineage>
        <taxon>Bacteria</taxon>
        <taxon>Bacillati</taxon>
        <taxon>Bacillota</taxon>
        <taxon>Clostridia</taxon>
        <taxon>Lachnospirales</taxon>
        <taxon>Lachnospiraceae</taxon>
        <taxon>Hungatella</taxon>
    </lineage>
</organism>
<gene>
    <name evidence="1" type="ORF">ERS852407_04847</name>
</gene>
<evidence type="ECO:0008006" key="3">
    <source>
        <dbReference type="Google" id="ProtNLM"/>
    </source>
</evidence>
<dbReference type="EMBL" id="CYZE01000017">
    <property type="protein sequence ID" value="CUP06292.1"/>
    <property type="molecule type" value="Genomic_DNA"/>
</dbReference>
<dbReference type="RefSeq" id="WP_055659067.1">
    <property type="nucleotide sequence ID" value="NZ_CABIXC010000017.1"/>
</dbReference>
<dbReference type="Proteomes" id="UP000095651">
    <property type="component" value="Unassembled WGS sequence"/>
</dbReference>
<proteinExistence type="predicted"/>